<reference evidence="3 4" key="1">
    <citation type="submission" date="2018-12" db="EMBL/GenBank/DDBJ databases">
        <authorList>
            <consortium name="Pathogen Informatics"/>
        </authorList>
    </citation>
    <scope>NUCLEOTIDE SEQUENCE [LARGE SCALE GENOMIC DNA]</scope>
    <source>
        <strain evidence="3 4">NCTC12967</strain>
    </source>
</reference>
<keyword evidence="1" id="KW-0732">Signal</keyword>
<dbReference type="GO" id="GO:0009228">
    <property type="term" value="P:thiamine biosynthetic process"/>
    <property type="evidence" value="ECO:0007669"/>
    <property type="project" value="InterPro"/>
</dbReference>
<gene>
    <name evidence="3" type="ORF">NCTC12967_01159</name>
</gene>
<evidence type="ECO:0000313" key="3">
    <source>
        <dbReference type="EMBL" id="VEH69879.1"/>
    </source>
</evidence>
<dbReference type="Pfam" id="PF09084">
    <property type="entry name" value="NMT1"/>
    <property type="match status" value="1"/>
</dbReference>
<evidence type="ECO:0000256" key="1">
    <source>
        <dbReference type="SAM" id="SignalP"/>
    </source>
</evidence>
<dbReference type="PROSITE" id="PS51257">
    <property type="entry name" value="PROKAR_LIPOPROTEIN"/>
    <property type="match status" value="1"/>
</dbReference>
<dbReference type="EMBL" id="LR134406">
    <property type="protein sequence ID" value="VEH69879.1"/>
    <property type="molecule type" value="Genomic_DNA"/>
</dbReference>
<dbReference type="PROSITE" id="PS51318">
    <property type="entry name" value="TAT"/>
    <property type="match status" value="1"/>
</dbReference>
<dbReference type="RefSeq" id="WP_061787096.1">
    <property type="nucleotide sequence ID" value="NZ_CAURRE010000018.1"/>
</dbReference>
<dbReference type="AlphaFoldDB" id="A0A3S5C686"/>
<accession>A0A3S5C686</accession>
<feature type="domain" description="SsuA/THI5-like" evidence="2">
    <location>
        <begin position="48"/>
        <end position="258"/>
    </location>
</feature>
<dbReference type="InterPro" id="IPR027939">
    <property type="entry name" value="NMT1/THI5"/>
</dbReference>
<organism evidence="3 4">
    <name type="scientific">Arachnia propionica</name>
    <dbReference type="NCBI Taxonomy" id="1750"/>
    <lineage>
        <taxon>Bacteria</taxon>
        <taxon>Bacillati</taxon>
        <taxon>Actinomycetota</taxon>
        <taxon>Actinomycetes</taxon>
        <taxon>Propionibacteriales</taxon>
        <taxon>Propionibacteriaceae</taxon>
        <taxon>Arachnia</taxon>
    </lineage>
</organism>
<sequence length="331" mass="34847">MKPNRRSFLLGVAALGGTTLAACGGQAGQQNTTTNGTTITVGLTYIPNIQFSPFYVAESEGLFKDAGISLTLRHHGTQEGLFTALAAGEEQVVFASSDEAVVSAAGGMPELRTFATCYRQYPGVILGSGDITDLSGLAGKTLGVQGRYGAGWYTTLVALDRAGLSEDKVGITEIGWTQVAALTTGKTDAVVGFSNNEAVQLKAAGFPYNQLDVVDKEKPNLVGPGLVTREGVLPAEQLKLIAEAVLEAENRILNNPELALRATEAKVPALAEEAQRKQAEAVLEATSKFWLGTDGKASVKVERDDFTRMGEFLARVGIIEAAPENTVLEVG</sequence>
<dbReference type="Proteomes" id="UP000273044">
    <property type="component" value="Chromosome"/>
</dbReference>
<evidence type="ECO:0000313" key="4">
    <source>
        <dbReference type="Proteomes" id="UP000273044"/>
    </source>
</evidence>
<dbReference type="PANTHER" id="PTHR31528">
    <property type="entry name" value="4-AMINO-5-HYDROXYMETHYL-2-METHYLPYRIMIDINE PHOSPHATE SYNTHASE THI11-RELATED"/>
    <property type="match status" value="1"/>
</dbReference>
<protein>
    <submittedName>
        <fullName evidence="3">ABC-type taurine transport system, periplasmic component</fullName>
    </submittedName>
</protein>
<keyword evidence="4" id="KW-1185">Reference proteome</keyword>
<dbReference type="GeneID" id="64406638"/>
<evidence type="ECO:0000259" key="2">
    <source>
        <dbReference type="Pfam" id="PF09084"/>
    </source>
</evidence>
<dbReference type="InterPro" id="IPR006311">
    <property type="entry name" value="TAT_signal"/>
</dbReference>
<dbReference type="PANTHER" id="PTHR31528:SF15">
    <property type="entry name" value="RIBOFLAVIN-BINDING PROTEIN RIBY"/>
    <property type="match status" value="1"/>
</dbReference>
<feature type="chain" id="PRO_5043188933" evidence="1">
    <location>
        <begin position="22"/>
        <end position="331"/>
    </location>
</feature>
<dbReference type="SUPFAM" id="SSF53850">
    <property type="entry name" value="Periplasmic binding protein-like II"/>
    <property type="match status" value="1"/>
</dbReference>
<dbReference type="InterPro" id="IPR015168">
    <property type="entry name" value="SsuA/THI5"/>
</dbReference>
<name>A0A3S5C686_9ACTN</name>
<dbReference type="Gene3D" id="3.40.190.10">
    <property type="entry name" value="Periplasmic binding protein-like II"/>
    <property type="match status" value="2"/>
</dbReference>
<feature type="signal peptide" evidence="1">
    <location>
        <begin position="1"/>
        <end position="21"/>
    </location>
</feature>
<proteinExistence type="predicted"/>